<dbReference type="KEGG" id="vha:VIBHAR_p08251"/>
<reference evidence="2 3" key="1">
    <citation type="submission" date="2007-08" db="EMBL/GenBank/DDBJ databases">
        <authorList>
            <consortium name="The Vibrio harveyi Genome Sequencing Project"/>
            <person name="Bassler B."/>
            <person name="Clifton S.W."/>
            <person name="Fulton L."/>
            <person name="Delehaunty K."/>
            <person name="Fronick C."/>
            <person name="Harrison M."/>
            <person name="Markivic C."/>
            <person name="Fulton R."/>
            <person name="Tin-Wollam A.-M."/>
            <person name="Shah N."/>
            <person name="Pepin K."/>
            <person name="Nash W."/>
            <person name="Thiruvilangam P."/>
            <person name="Bhonagiri V."/>
            <person name="Waters C."/>
            <person name="Tu K.C."/>
            <person name="Irgon J."/>
            <person name="Wilson R.K."/>
        </authorList>
    </citation>
    <scope>NUCLEOTIDE SEQUENCE [LARGE SCALE GENOMIC DNA]</scope>
    <source>
        <strain evidence="3">ATCC BAA-1116 / BB120</strain>
        <plasmid evidence="2 3">pVIBHAR</plasmid>
    </source>
</reference>
<dbReference type="PATRIC" id="fig|338187.36.peg.6050"/>
<geneLocation type="plasmid" evidence="2 3">
    <name>pVIBHAR</name>
</geneLocation>
<organism evidence="2 3">
    <name type="scientific">Vibrio campbellii (strain ATCC BAA-1116)</name>
    <dbReference type="NCBI Taxonomy" id="2902295"/>
    <lineage>
        <taxon>Bacteria</taxon>
        <taxon>Pseudomonadati</taxon>
        <taxon>Pseudomonadota</taxon>
        <taxon>Gammaproteobacteria</taxon>
        <taxon>Vibrionales</taxon>
        <taxon>Vibrionaceae</taxon>
        <taxon>Vibrio</taxon>
    </lineage>
</organism>
<protein>
    <submittedName>
        <fullName evidence="2">Uncharacterized protein</fullName>
    </submittedName>
</protein>
<feature type="region of interest" description="Disordered" evidence="1">
    <location>
        <begin position="19"/>
        <end position="40"/>
    </location>
</feature>
<dbReference type="AlphaFoldDB" id="A7N8S5"/>
<evidence type="ECO:0000256" key="1">
    <source>
        <dbReference type="SAM" id="MobiDB-lite"/>
    </source>
</evidence>
<proteinExistence type="predicted"/>
<sequence>MPTRSFKAEELTLSVVADEKRQRREISGRESSLLGCKKSK</sequence>
<accession>A7N8S5</accession>
<dbReference type="Proteomes" id="UP000008152">
    <property type="component" value="Plasmid pVIBHAR"/>
</dbReference>
<keyword evidence="2" id="KW-0614">Plasmid</keyword>
<feature type="compositionally biased region" description="Basic and acidic residues" evidence="1">
    <location>
        <begin position="19"/>
        <end position="28"/>
    </location>
</feature>
<dbReference type="EMBL" id="CP000791">
    <property type="protein sequence ID" value="ABU75098.1"/>
    <property type="molecule type" value="Genomic_DNA"/>
</dbReference>
<name>A7N8S5_VIBC1</name>
<evidence type="ECO:0000313" key="3">
    <source>
        <dbReference type="Proteomes" id="UP000008152"/>
    </source>
</evidence>
<evidence type="ECO:0000313" key="2">
    <source>
        <dbReference type="EMBL" id="ABU75098.1"/>
    </source>
</evidence>
<gene>
    <name evidence="2" type="ordered locus">VIBHAR_p08251</name>
</gene>